<name>A0A2W5MSY0_9BACT</name>
<accession>A0A2W5MSY0</accession>
<dbReference type="EMBL" id="QFQB01000099">
    <property type="protein sequence ID" value="PZQ44316.1"/>
    <property type="molecule type" value="Genomic_DNA"/>
</dbReference>
<proteinExistence type="predicted"/>
<feature type="domain" description="Ribbon-helix-helix" evidence="1">
    <location>
        <begin position="19"/>
        <end position="81"/>
    </location>
</feature>
<dbReference type="Proteomes" id="UP000249417">
    <property type="component" value="Unassembled WGS sequence"/>
</dbReference>
<organism evidence="2 3">
    <name type="scientific">Micavibrio aeruginosavorus</name>
    <dbReference type="NCBI Taxonomy" id="349221"/>
    <lineage>
        <taxon>Bacteria</taxon>
        <taxon>Pseudomonadati</taxon>
        <taxon>Bdellovibrionota</taxon>
        <taxon>Bdellovibrionia</taxon>
        <taxon>Bdellovibrionales</taxon>
        <taxon>Pseudobdellovibrionaceae</taxon>
        <taxon>Micavibrio</taxon>
    </lineage>
</organism>
<protein>
    <recommendedName>
        <fullName evidence="1">Ribbon-helix-helix domain-containing protein</fullName>
    </recommendedName>
</protein>
<evidence type="ECO:0000259" key="1">
    <source>
        <dbReference type="Pfam" id="PF13467"/>
    </source>
</evidence>
<gene>
    <name evidence="2" type="ORF">DI551_10380</name>
</gene>
<dbReference type="AlphaFoldDB" id="A0A2W5MSY0"/>
<evidence type="ECO:0000313" key="2">
    <source>
        <dbReference type="EMBL" id="PZQ44316.1"/>
    </source>
</evidence>
<reference evidence="2 3" key="1">
    <citation type="submission" date="2017-08" db="EMBL/GenBank/DDBJ databases">
        <title>Infants hospitalized years apart are colonized by the same room-sourced microbial strains.</title>
        <authorList>
            <person name="Brooks B."/>
            <person name="Olm M.R."/>
            <person name="Firek B.A."/>
            <person name="Baker R."/>
            <person name="Thomas B.C."/>
            <person name="Morowitz M.J."/>
            <person name="Banfield J.F."/>
        </authorList>
    </citation>
    <scope>NUCLEOTIDE SEQUENCE [LARGE SCALE GENOMIC DNA]</scope>
    <source>
        <strain evidence="2">S2_005_002_R2_29</strain>
    </source>
</reference>
<sequence length="125" mass="13965">MTYHQLQNDTELAAGSTLVSRNITVNGRRTSVRLEPEMWRALKEISSRENCSIHELCSLISFRKNKRTSLTAAIRVFLMLYFRAATTEDGHGRAGHGSFDSMKRRAGWHERAMSAAKPAEAAVAA</sequence>
<dbReference type="InterPro" id="IPR038268">
    <property type="entry name" value="RHH_sf"/>
</dbReference>
<evidence type="ECO:0000313" key="3">
    <source>
        <dbReference type="Proteomes" id="UP000249417"/>
    </source>
</evidence>
<comment type="caution">
    <text evidence="2">The sequence shown here is derived from an EMBL/GenBank/DDBJ whole genome shotgun (WGS) entry which is preliminary data.</text>
</comment>
<dbReference type="Pfam" id="PF13467">
    <property type="entry name" value="RHH_4"/>
    <property type="match status" value="1"/>
</dbReference>
<dbReference type="InterPro" id="IPR027373">
    <property type="entry name" value="RHH_dom"/>
</dbReference>
<dbReference type="Gene3D" id="1.10.3990.20">
    <property type="entry name" value="protein bp1543"/>
    <property type="match status" value="1"/>
</dbReference>